<evidence type="ECO:0000313" key="3">
    <source>
        <dbReference type="EMBL" id="MDQ0148362.1"/>
    </source>
</evidence>
<reference evidence="3 4" key="1">
    <citation type="submission" date="2023-07" db="EMBL/GenBank/DDBJ databases">
        <title>Genomic Encyclopedia of Type Strains, Phase IV (KMG-IV): sequencing the most valuable type-strain genomes for metagenomic binning, comparative biology and taxonomic classification.</title>
        <authorList>
            <person name="Goeker M."/>
        </authorList>
    </citation>
    <scope>NUCLEOTIDE SEQUENCE [LARGE SCALE GENOMIC DNA]</scope>
    <source>
        <strain evidence="3 4">DSM 20694</strain>
    </source>
</reference>
<dbReference type="RefSeq" id="WP_307482266.1">
    <property type="nucleotide sequence ID" value="NZ_JAUSUF010000001.1"/>
</dbReference>
<feature type="compositionally biased region" description="Polar residues" evidence="1">
    <location>
        <begin position="86"/>
        <end position="97"/>
    </location>
</feature>
<feature type="signal peptide" evidence="2">
    <location>
        <begin position="1"/>
        <end position="23"/>
    </location>
</feature>
<accession>A0ABT9UNZ0</accession>
<dbReference type="PROSITE" id="PS51257">
    <property type="entry name" value="PROKAR_LIPOPROTEIN"/>
    <property type="match status" value="1"/>
</dbReference>
<keyword evidence="4" id="KW-1185">Reference proteome</keyword>
<organism evidence="3 4">
    <name type="scientific">Eubacterium multiforme</name>
    <dbReference type="NCBI Taxonomy" id="83339"/>
    <lineage>
        <taxon>Bacteria</taxon>
        <taxon>Bacillati</taxon>
        <taxon>Bacillota</taxon>
        <taxon>Clostridia</taxon>
        <taxon>Eubacteriales</taxon>
        <taxon>Eubacteriaceae</taxon>
        <taxon>Eubacterium</taxon>
    </lineage>
</organism>
<evidence type="ECO:0000313" key="4">
    <source>
        <dbReference type="Proteomes" id="UP001228504"/>
    </source>
</evidence>
<sequence>MKKKSFISLFVVVLLAIALSGCTKDNKVEVDNTSNHESNVKDQDKNISLNIDLSDSDIHKDKSNVDNLIGEYKQIKKGLDKSKNNIQNELKGNNTVTGHEDKVTGTLKELLNK</sequence>
<evidence type="ECO:0000256" key="1">
    <source>
        <dbReference type="SAM" id="MobiDB-lite"/>
    </source>
</evidence>
<evidence type="ECO:0000256" key="2">
    <source>
        <dbReference type="SAM" id="SignalP"/>
    </source>
</evidence>
<dbReference type="EMBL" id="JAUSUF010000001">
    <property type="protein sequence ID" value="MDQ0148362.1"/>
    <property type="molecule type" value="Genomic_DNA"/>
</dbReference>
<protein>
    <submittedName>
        <fullName evidence="3">Peptidoglycan hydrolase CwlO-like protein</fullName>
    </submittedName>
</protein>
<keyword evidence="2" id="KW-0732">Signal</keyword>
<dbReference type="Proteomes" id="UP001228504">
    <property type="component" value="Unassembled WGS sequence"/>
</dbReference>
<feature type="chain" id="PRO_5047532536" evidence="2">
    <location>
        <begin position="24"/>
        <end position="113"/>
    </location>
</feature>
<feature type="region of interest" description="Disordered" evidence="1">
    <location>
        <begin position="86"/>
        <end position="105"/>
    </location>
</feature>
<comment type="caution">
    <text evidence="3">The sequence shown here is derived from an EMBL/GenBank/DDBJ whole genome shotgun (WGS) entry which is preliminary data.</text>
</comment>
<proteinExistence type="predicted"/>
<name>A0ABT9UNZ0_9FIRM</name>
<gene>
    <name evidence="3" type="ORF">J2S18_000279</name>
</gene>